<dbReference type="AlphaFoldDB" id="A0A7S3JFS8"/>
<dbReference type="InterPro" id="IPR013216">
    <property type="entry name" value="Methyltransf_11"/>
</dbReference>
<name>A0A7S3JFS8_9SPIT</name>
<dbReference type="Pfam" id="PF08241">
    <property type="entry name" value="Methyltransf_11"/>
    <property type="match status" value="1"/>
</dbReference>
<gene>
    <name evidence="2" type="ORF">EHAR0213_LOCUS11413</name>
</gene>
<dbReference type="GO" id="GO:0008757">
    <property type="term" value="F:S-adenosylmethionine-dependent methyltransferase activity"/>
    <property type="evidence" value="ECO:0007669"/>
    <property type="project" value="InterPro"/>
</dbReference>
<dbReference type="Gene3D" id="3.40.50.150">
    <property type="entry name" value="Vaccinia Virus protein VP39"/>
    <property type="match status" value="1"/>
</dbReference>
<dbReference type="EMBL" id="HBII01027211">
    <property type="protein sequence ID" value="CAE0352497.1"/>
    <property type="molecule type" value="Transcribed_RNA"/>
</dbReference>
<protein>
    <recommendedName>
        <fullName evidence="1">Methyltransferase type 11 domain-containing protein</fullName>
    </recommendedName>
</protein>
<dbReference type="CDD" id="cd02440">
    <property type="entry name" value="AdoMet_MTases"/>
    <property type="match status" value="1"/>
</dbReference>
<organism evidence="2">
    <name type="scientific">Euplotes harpa</name>
    <dbReference type="NCBI Taxonomy" id="151035"/>
    <lineage>
        <taxon>Eukaryota</taxon>
        <taxon>Sar</taxon>
        <taxon>Alveolata</taxon>
        <taxon>Ciliophora</taxon>
        <taxon>Intramacronucleata</taxon>
        <taxon>Spirotrichea</taxon>
        <taxon>Hypotrichia</taxon>
        <taxon>Euplotida</taxon>
        <taxon>Euplotidae</taxon>
        <taxon>Euplotes</taxon>
    </lineage>
</organism>
<proteinExistence type="predicted"/>
<sequence>MGYTNIVGLDASPEMLEEAKAKDAYVELVERFLCIPEGIPDSLKNRFEGVTAAGVLFLGYMGAEVFDEMLEMLKPGGYASFTSREDLHIKMGYHDKIEKLVEEGKWEHISTADFIKFQHAADELTRFHSMPAKHYVYKKL</sequence>
<feature type="domain" description="Methyltransferase type 11" evidence="1">
    <location>
        <begin position="4"/>
        <end position="80"/>
    </location>
</feature>
<evidence type="ECO:0000313" key="2">
    <source>
        <dbReference type="EMBL" id="CAE0352497.1"/>
    </source>
</evidence>
<evidence type="ECO:0000259" key="1">
    <source>
        <dbReference type="Pfam" id="PF08241"/>
    </source>
</evidence>
<dbReference type="InterPro" id="IPR029063">
    <property type="entry name" value="SAM-dependent_MTases_sf"/>
</dbReference>
<accession>A0A7S3JFS8</accession>
<dbReference type="SUPFAM" id="SSF53335">
    <property type="entry name" value="S-adenosyl-L-methionine-dependent methyltransferases"/>
    <property type="match status" value="1"/>
</dbReference>
<reference evidence="2" key="1">
    <citation type="submission" date="2021-01" db="EMBL/GenBank/DDBJ databases">
        <authorList>
            <person name="Corre E."/>
            <person name="Pelletier E."/>
            <person name="Niang G."/>
            <person name="Scheremetjew M."/>
            <person name="Finn R."/>
            <person name="Kale V."/>
            <person name="Holt S."/>
            <person name="Cochrane G."/>
            <person name="Meng A."/>
            <person name="Brown T."/>
            <person name="Cohen L."/>
        </authorList>
    </citation>
    <scope>NUCLEOTIDE SEQUENCE</scope>
    <source>
        <strain evidence="2">FSP1.4</strain>
    </source>
</reference>